<feature type="transmembrane region" description="Helical" evidence="7">
    <location>
        <begin position="87"/>
        <end position="107"/>
    </location>
</feature>
<feature type="transmembrane region" description="Helical" evidence="7">
    <location>
        <begin position="355"/>
        <end position="373"/>
    </location>
</feature>
<dbReference type="InterPro" id="IPR011701">
    <property type="entry name" value="MFS"/>
</dbReference>
<dbReference type="PANTHER" id="PTHR42718">
    <property type="entry name" value="MAJOR FACILITATOR SUPERFAMILY MULTIDRUG TRANSPORTER MFSC"/>
    <property type="match status" value="1"/>
</dbReference>
<accession>A0ABS4DDL0</accession>
<organism evidence="9 10">
    <name type="scientific">Candidatus Chloroploca mongolica</name>
    <dbReference type="NCBI Taxonomy" id="2528176"/>
    <lineage>
        <taxon>Bacteria</taxon>
        <taxon>Bacillati</taxon>
        <taxon>Chloroflexota</taxon>
        <taxon>Chloroflexia</taxon>
        <taxon>Chloroflexales</taxon>
        <taxon>Chloroflexineae</taxon>
        <taxon>Oscillochloridaceae</taxon>
        <taxon>Candidatus Chloroploca</taxon>
    </lineage>
</organism>
<protein>
    <submittedName>
        <fullName evidence="9">MFS transporter</fullName>
    </submittedName>
</protein>
<dbReference type="Proteomes" id="UP001193081">
    <property type="component" value="Unassembled WGS sequence"/>
</dbReference>
<feature type="transmembrane region" description="Helical" evidence="7">
    <location>
        <begin position="327"/>
        <end position="348"/>
    </location>
</feature>
<proteinExistence type="predicted"/>
<feature type="transmembrane region" description="Helical" evidence="7">
    <location>
        <begin position="513"/>
        <end position="534"/>
    </location>
</feature>
<evidence type="ECO:0000256" key="1">
    <source>
        <dbReference type="ARBA" id="ARBA00004651"/>
    </source>
</evidence>
<dbReference type="Gene3D" id="1.20.1250.20">
    <property type="entry name" value="MFS general substrate transporter like domains"/>
    <property type="match status" value="1"/>
</dbReference>
<dbReference type="InterPro" id="IPR036259">
    <property type="entry name" value="MFS_trans_sf"/>
</dbReference>
<evidence type="ECO:0000313" key="9">
    <source>
        <dbReference type="EMBL" id="MBP1467517.1"/>
    </source>
</evidence>
<dbReference type="PANTHER" id="PTHR42718:SF9">
    <property type="entry name" value="MAJOR FACILITATOR SUPERFAMILY MULTIDRUG TRANSPORTER MFSC"/>
    <property type="match status" value="1"/>
</dbReference>
<feature type="transmembrane region" description="Helical" evidence="7">
    <location>
        <begin position="20"/>
        <end position="44"/>
    </location>
</feature>
<dbReference type="SUPFAM" id="SSF103473">
    <property type="entry name" value="MFS general substrate transporter"/>
    <property type="match status" value="1"/>
</dbReference>
<dbReference type="Pfam" id="PF07690">
    <property type="entry name" value="MFS_1"/>
    <property type="match status" value="1"/>
</dbReference>
<feature type="transmembrane region" description="Helical" evidence="7">
    <location>
        <begin position="56"/>
        <end position="75"/>
    </location>
</feature>
<dbReference type="InterPro" id="IPR020846">
    <property type="entry name" value="MFS_dom"/>
</dbReference>
<feature type="region of interest" description="Disordered" evidence="6">
    <location>
        <begin position="536"/>
        <end position="559"/>
    </location>
</feature>
<keyword evidence="10" id="KW-1185">Reference proteome</keyword>
<feature type="transmembrane region" description="Helical" evidence="7">
    <location>
        <begin position="113"/>
        <end position="135"/>
    </location>
</feature>
<reference evidence="9 10" key="1">
    <citation type="submission" date="2021-03" db="EMBL/GenBank/DDBJ databases">
        <authorList>
            <person name="Grouzdev D.S."/>
        </authorList>
    </citation>
    <scope>NUCLEOTIDE SEQUENCE [LARGE SCALE GENOMIC DNA]</scope>
    <source>
        <strain evidence="9 10">M50-1</strain>
    </source>
</reference>
<gene>
    <name evidence="9" type="ORF">EYB53_017525</name>
</gene>
<feature type="transmembrane region" description="Helical" evidence="7">
    <location>
        <begin position="295"/>
        <end position="315"/>
    </location>
</feature>
<dbReference type="CDD" id="cd17321">
    <property type="entry name" value="MFS_MMR_MDR_like"/>
    <property type="match status" value="1"/>
</dbReference>
<feature type="transmembrane region" description="Helical" evidence="7">
    <location>
        <begin position="248"/>
        <end position="270"/>
    </location>
</feature>
<feature type="transmembrane region" description="Helical" evidence="7">
    <location>
        <begin position="174"/>
        <end position="194"/>
    </location>
</feature>
<feature type="domain" description="Major facilitator superfamily (MFS) profile" evidence="8">
    <location>
        <begin position="22"/>
        <end position="468"/>
    </location>
</feature>
<evidence type="ECO:0000256" key="4">
    <source>
        <dbReference type="ARBA" id="ARBA00022989"/>
    </source>
</evidence>
<comment type="subcellular location">
    <subcellularLocation>
        <location evidence="1">Cell membrane</location>
        <topology evidence="1">Multi-pass membrane protein</topology>
    </subcellularLocation>
</comment>
<evidence type="ECO:0000256" key="5">
    <source>
        <dbReference type="ARBA" id="ARBA00023136"/>
    </source>
</evidence>
<feature type="transmembrane region" description="Helical" evidence="7">
    <location>
        <begin position="206"/>
        <end position="228"/>
    </location>
</feature>
<keyword evidence="3 7" id="KW-0812">Transmembrane</keyword>
<evidence type="ECO:0000256" key="2">
    <source>
        <dbReference type="ARBA" id="ARBA00022448"/>
    </source>
</evidence>
<feature type="transmembrane region" description="Helical" evidence="7">
    <location>
        <begin position="385"/>
        <end position="407"/>
    </location>
</feature>
<comment type="caution">
    <text evidence="9">The sequence shown here is derived from an EMBL/GenBank/DDBJ whole genome shotgun (WGS) entry which is preliminary data.</text>
</comment>
<feature type="transmembrane region" description="Helical" evidence="7">
    <location>
        <begin position="147"/>
        <end position="168"/>
    </location>
</feature>
<feature type="transmembrane region" description="Helical" evidence="7">
    <location>
        <begin position="428"/>
        <end position="454"/>
    </location>
</feature>
<evidence type="ECO:0000259" key="8">
    <source>
        <dbReference type="PROSITE" id="PS50850"/>
    </source>
</evidence>
<dbReference type="Gene3D" id="1.20.1720.10">
    <property type="entry name" value="Multidrug resistance protein D"/>
    <property type="match status" value="1"/>
</dbReference>
<evidence type="ECO:0000256" key="7">
    <source>
        <dbReference type="SAM" id="Phobius"/>
    </source>
</evidence>
<keyword evidence="2" id="KW-0813">Transport</keyword>
<evidence type="ECO:0000313" key="10">
    <source>
        <dbReference type="Proteomes" id="UP001193081"/>
    </source>
</evidence>
<evidence type="ECO:0000256" key="6">
    <source>
        <dbReference type="SAM" id="MobiDB-lite"/>
    </source>
</evidence>
<dbReference type="PROSITE" id="PS50850">
    <property type="entry name" value="MFS"/>
    <property type="match status" value="1"/>
</dbReference>
<keyword evidence="4 7" id="KW-1133">Transmembrane helix</keyword>
<name>A0ABS4DDL0_9CHLR</name>
<evidence type="ECO:0000256" key="3">
    <source>
        <dbReference type="ARBA" id="ARBA00022692"/>
    </source>
</evidence>
<feature type="compositionally biased region" description="Basic residues" evidence="6">
    <location>
        <begin position="548"/>
        <end position="559"/>
    </location>
</feature>
<keyword evidence="5 7" id="KW-0472">Membrane</keyword>
<sequence>MTSSLGATTSGAEATAKASWFPMLIISLAQIQLAFNVSALQVSIGGIVEDFNTSPSSVSTALVVYSLAVAAFVMLGAKLDKMIGSRLMFQGGILVHGVAMGMMALSTTPDRMIQIQGLAGLVAALMVPSLVVLIATHYQGKQQAQALGLLGAAQASAGVLAFLIAGALGTFLSWRYAFGLLVFVAVAIFFLSFRLKQVPRQTGMKIDWNGVILIASAVTLLSLGFNYLNAWGILVATSNAPFNILGLSPAPIMIVFGIILGQLFFSWSYLRGKKGKPTLIALEVLDTSEERYTTYVLLIIGALGPAINFLIPLYIQIVQGRSSLQTAVAVIPYSLAIFFGTAMIVRLFDRLTPRMIARYAFVTIVVGLVMLAFTVSNDWGTPMVILSLVIVGVAEGSLLTLVFNVLVSASPKELAGDVGALRGTVNNLSTALGTAMVGALAVGILGVLIAGLAANHPSIPPELLDQVNLDNVDFVSNDQLEELLAATSATPEEVAAAVAINEDARLRALKASFLALAGVAMLAIVPAGGLPNVLPGEIPVDQPQKGAAGRKKKKSGAAA</sequence>
<dbReference type="EMBL" id="SIJK02000035">
    <property type="protein sequence ID" value="MBP1467517.1"/>
    <property type="molecule type" value="Genomic_DNA"/>
</dbReference>